<dbReference type="EMBL" id="JBHSQH010000001">
    <property type="protein sequence ID" value="MFC5972787.1"/>
    <property type="molecule type" value="Genomic_DNA"/>
</dbReference>
<dbReference type="RefSeq" id="WP_247416603.1">
    <property type="nucleotide sequence ID" value="NZ_JALLGW010000001.1"/>
</dbReference>
<evidence type="ECO:0000313" key="3">
    <source>
        <dbReference type="Proteomes" id="UP001596099"/>
    </source>
</evidence>
<comment type="caution">
    <text evidence="2">The sequence shown here is derived from an EMBL/GenBank/DDBJ whole genome shotgun (WGS) entry which is preliminary data.</text>
</comment>
<evidence type="ECO:0008006" key="4">
    <source>
        <dbReference type="Google" id="ProtNLM"/>
    </source>
</evidence>
<protein>
    <recommendedName>
        <fullName evidence="4">CARDB domain-containing protein</fullName>
    </recommendedName>
</protein>
<reference evidence="2 3" key="1">
    <citation type="journal article" date="2019" name="Int. J. Syst. Evol. Microbiol.">
        <title>The Global Catalogue of Microorganisms (GCM) 10K type strain sequencing project: providing services to taxonomists for standard genome sequencing and annotation.</title>
        <authorList>
            <consortium name="The Broad Institute Genomics Platform"/>
            <consortium name="The Broad Institute Genome Sequencing Center for Infectious Disease"/>
            <person name="Wu L."/>
            <person name="Ma J."/>
        </authorList>
    </citation>
    <scope>NUCLEOTIDE SEQUENCE [LARGE SCALE GENOMIC DNA]</scope>
    <source>
        <strain evidence="2 3">CGMCC 1.12543</strain>
    </source>
</reference>
<evidence type="ECO:0000313" key="2">
    <source>
        <dbReference type="EMBL" id="MFC5972787.1"/>
    </source>
</evidence>
<dbReference type="AlphaFoldDB" id="A0ABD5RQ52"/>
<dbReference type="InterPro" id="IPR013783">
    <property type="entry name" value="Ig-like_fold"/>
</dbReference>
<dbReference type="Gene3D" id="2.60.40.10">
    <property type="entry name" value="Immunoglobulins"/>
    <property type="match status" value="1"/>
</dbReference>
<proteinExistence type="predicted"/>
<accession>A0ABD5RQ52</accession>
<sequence>MSNASEDEGQLPPLLDVRDALDDIEREADADVSDDVDAIRADLDRLAEHDEASDSVVSDVEDDVLALRERLSGDADMYAEAVENRIRQYRTSRQSASDTVDIADPRLARNGTAVDLERQRGETVDVEGVLVNQGESRAATVLTAFHDDDGTVSRTVESRAYDLDAGEKRDVSLTVFVPDDAAYYAVSAVDADDPRTVAGDEPEPDTLERDRREAAATDDDRGRGRNEDGDRSTRENAGGS</sequence>
<keyword evidence="3" id="KW-1185">Reference proteome</keyword>
<organism evidence="2 3">
    <name type="scientific">Halomarina salina</name>
    <dbReference type="NCBI Taxonomy" id="1872699"/>
    <lineage>
        <taxon>Archaea</taxon>
        <taxon>Methanobacteriati</taxon>
        <taxon>Methanobacteriota</taxon>
        <taxon>Stenosarchaea group</taxon>
        <taxon>Halobacteria</taxon>
        <taxon>Halobacteriales</taxon>
        <taxon>Natronomonadaceae</taxon>
        <taxon>Halomarina</taxon>
    </lineage>
</organism>
<name>A0ABD5RQ52_9EURY</name>
<feature type="compositionally biased region" description="Basic and acidic residues" evidence="1">
    <location>
        <begin position="206"/>
        <end position="234"/>
    </location>
</feature>
<gene>
    <name evidence="2" type="ORF">ACFPYI_15730</name>
</gene>
<evidence type="ECO:0000256" key="1">
    <source>
        <dbReference type="SAM" id="MobiDB-lite"/>
    </source>
</evidence>
<feature type="region of interest" description="Disordered" evidence="1">
    <location>
        <begin position="190"/>
        <end position="240"/>
    </location>
</feature>
<dbReference type="Proteomes" id="UP001596099">
    <property type="component" value="Unassembled WGS sequence"/>
</dbReference>